<accession>A0A645G3S9</accession>
<gene>
    <name evidence="1" type="ORF">SDC9_167949</name>
</gene>
<evidence type="ECO:0000313" key="1">
    <source>
        <dbReference type="EMBL" id="MPN20570.1"/>
    </source>
</evidence>
<reference evidence="1" key="1">
    <citation type="submission" date="2019-08" db="EMBL/GenBank/DDBJ databases">
        <authorList>
            <person name="Kucharzyk K."/>
            <person name="Murdoch R.W."/>
            <person name="Higgins S."/>
            <person name="Loffler F."/>
        </authorList>
    </citation>
    <scope>NUCLEOTIDE SEQUENCE</scope>
</reference>
<sequence>MNEVGNLGVKVTDQKDICTKSAILWKGIPKEKISELVQQFQSHRWNLNYQSEALSKYIIEDEDNQKWDVAIVSKEQGKDMGIELYSETDPKLKVYRQRRTATIFPDENLIKIGKKSVRVGPGQITQIGLTKEKIEEIRGTWKINNPNSTNNPPDTRFLSVERTPLLLIYSLVVEMVDKDGNQAPIWNGETVYAIGLGFPLLENESPGKCVQYIYNPVAARSFLGIDENMMDSSEEDDE</sequence>
<name>A0A645G3S9_9ZZZZ</name>
<protein>
    <submittedName>
        <fullName evidence="1">Uncharacterized protein</fullName>
    </submittedName>
</protein>
<organism evidence="1">
    <name type="scientific">bioreactor metagenome</name>
    <dbReference type="NCBI Taxonomy" id="1076179"/>
    <lineage>
        <taxon>unclassified sequences</taxon>
        <taxon>metagenomes</taxon>
        <taxon>ecological metagenomes</taxon>
    </lineage>
</organism>
<dbReference type="EMBL" id="VSSQ01068370">
    <property type="protein sequence ID" value="MPN20570.1"/>
    <property type="molecule type" value="Genomic_DNA"/>
</dbReference>
<comment type="caution">
    <text evidence="1">The sequence shown here is derived from an EMBL/GenBank/DDBJ whole genome shotgun (WGS) entry which is preliminary data.</text>
</comment>
<proteinExistence type="predicted"/>
<dbReference type="AlphaFoldDB" id="A0A645G3S9"/>